<dbReference type="FunFam" id="1.10.510.10:FF:000667">
    <property type="entry name" value="Tyrosine-protein kinase receptor"/>
    <property type="match status" value="1"/>
</dbReference>
<dbReference type="GO" id="GO:0005131">
    <property type="term" value="F:growth hormone receptor binding"/>
    <property type="evidence" value="ECO:0007669"/>
    <property type="project" value="TreeGrafter"/>
</dbReference>
<dbReference type="GO" id="GO:0005524">
    <property type="term" value="F:ATP binding"/>
    <property type="evidence" value="ECO:0007669"/>
    <property type="project" value="UniProtKB-KW"/>
</dbReference>
<dbReference type="GO" id="GO:0030154">
    <property type="term" value="P:cell differentiation"/>
    <property type="evidence" value="ECO:0007669"/>
    <property type="project" value="TreeGrafter"/>
</dbReference>
<dbReference type="CDD" id="cd05077">
    <property type="entry name" value="PTK_Jak1_rpt1"/>
    <property type="match status" value="1"/>
</dbReference>
<dbReference type="PRINTS" id="PR00109">
    <property type="entry name" value="TYRKINASE"/>
</dbReference>
<feature type="coiled-coil region" evidence="13">
    <location>
        <begin position="332"/>
        <end position="360"/>
    </location>
</feature>
<dbReference type="FunFam" id="1.10.510.10:FF:000110">
    <property type="entry name" value="Tyrosine-protein kinase"/>
    <property type="match status" value="1"/>
</dbReference>
<dbReference type="PIRSF" id="PIRSF000636">
    <property type="entry name" value="TyrPK_Jak"/>
    <property type="match status" value="1"/>
</dbReference>
<dbReference type="FunFam" id="3.30.505.10:FF:000055">
    <property type="entry name" value="Tyrosine-protein kinase"/>
    <property type="match status" value="1"/>
</dbReference>
<sequence length="1228" mass="140411">QYLNIKEDCNAMAFCAKMRSSKKAEVNQVAPEPGVEVTFYLPDREPLRLGSGEYTAEELCIRAAQECCISPLCHNLFALYDENTKLWYAPNRTITVDDKMSLRLHYRMRFYFTNWHGTNDNEQSVWRHSPKKQKNGYEKKKVPDATPLLDASSLEYLFAQGQYDLVKCLAPIRDPKTEQDGHDIENECLGMAVLAISHYAMIKKMQLPELPKDISYKRYIPETLNKSIRQRNLLTRMRINNVFKDFLKEFNNKTICDSSVSTHDLKVKYLATLETLTKHYGAEIFETSMLLISSENEMNWLHSNDSGNVLYEVMVTGNLGIQWRQKPNVVPVEKEKNKLKRKKLENKHKKDEEKNKIQEEWNNFSYFPEITHIVIKESLVSINKQDNKKMELKLSSHEEALSFVSLVDGYFRLTADAHHYLCTDVAPPLIVHNIQNGCHGPICTEYAINKLRQEGNEEGMYVLRWSCTDFDNILMTVTCFEKSEVLGTHKQFKNFQIEVQKGRYSLHGSDRNFPSLEGLMSHLKKQILRTDNISFVLKRCCQPKPREISNLLVATKKAQEWQPVYPMSQLSFDRILKKDIVQGDHLGRGTRTHIYSGTLLDYKDDEGAAEEKRIKVILKVLDPSHRDISLASTSPISGAREFFEAASMMRQVSHKHIVYLYGVCVRDVENIMVEEFVEGGPLDLFMHRKSDVLTTPWKFKVAKQLASALSYLEDKDLVHGNVCTKNLLLAREGIDSEIGPFIKLSDPGIPVTVLSRQECIERIPWIAPECVEDSKNLSVAADKWSFGTTLWEICYNGEIPLKDKTLIEKERFYESRCRPVTPSCKELADLMTRCMNYDPNQRPFFRAIMRDINKLEEQNPDIVSEKKPATEHFGKVELCRYDPEGDNTGEQVAVKSLKPESGGNHIADLKKEIEILRNLYHENIVKYKGICTEDGGNGIKLIMEFLPSGSLKEYLPKNKNKINLKQQLKYAVQICKGMDYLGSRQYVHRDLAARNVLVESEHQVKIGDFGLTKAIETDKEYYTVKDDRDSPVFCSYNCEQVEGGVKGRWEEGAGGDKVGIEQSGNPGQSKLWEGDSIISHLTSVILSLNLHSLIKTIHVRAHLMPAAGDVVIKQTGAGYAPECLIQCKFYIASDVWSFGVTLHELLTYCDSESSPMALFLKMIGPTQGQMTVTRLVNTLKEGKRLPCPPNCPDQVYQLMRKCWELQPSNRTTFQSLIEGFEALLKYEA</sequence>
<keyword evidence="8 12" id="KW-0829">Tyrosine-protein kinase</keyword>
<evidence type="ECO:0000256" key="4">
    <source>
        <dbReference type="ARBA" id="ARBA00022741"/>
    </source>
</evidence>
<dbReference type="InterPro" id="IPR041155">
    <property type="entry name" value="FERM_F1"/>
</dbReference>
<dbReference type="SUPFAM" id="SSF50729">
    <property type="entry name" value="PH domain-like"/>
    <property type="match status" value="1"/>
</dbReference>
<evidence type="ECO:0000256" key="9">
    <source>
        <dbReference type="ARBA" id="ARBA00051245"/>
    </source>
</evidence>
<dbReference type="GO" id="GO:0004715">
    <property type="term" value="F:non-membrane spanning protein tyrosine kinase activity"/>
    <property type="evidence" value="ECO:0007669"/>
    <property type="project" value="UniProtKB-EC"/>
</dbReference>
<dbReference type="EMBL" id="JAATJV010142851">
    <property type="protein sequence ID" value="MBZ3869953.1"/>
    <property type="molecule type" value="Genomic_DNA"/>
</dbReference>
<organism evidence="16 17">
    <name type="scientific">Sciurus carolinensis</name>
    <name type="common">Eastern gray squirrel</name>
    <dbReference type="NCBI Taxonomy" id="30640"/>
    <lineage>
        <taxon>Eukaryota</taxon>
        <taxon>Metazoa</taxon>
        <taxon>Chordata</taxon>
        <taxon>Craniata</taxon>
        <taxon>Vertebrata</taxon>
        <taxon>Euteleostomi</taxon>
        <taxon>Mammalia</taxon>
        <taxon>Eutheria</taxon>
        <taxon>Euarchontoglires</taxon>
        <taxon>Glires</taxon>
        <taxon>Rodentia</taxon>
        <taxon>Sciuromorpha</taxon>
        <taxon>Sciuridae</taxon>
        <taxon>Sciurinae</taxon>
        <taxon>Sciurini</taxon>
        <taxon>Sciurus</taxon>
    </lineage>
</organism>
<dbReference type="PROSITE" id="PS50057">
    <property type="entry name" value="FERM_3"/>
    <property type="match status" value="1"/>
</dbReference>
<dbReference type="InterPro" id="IPR019749">
    <property type="entry name" value="Band_41_domain"/>
</dbReference>
<feature type="domain" description="FERM" evidence="15">
    <location>
        <begin position="33"/>
        <end position="418"/>
    </location>
</feature>
<dbReference type="InterPro" id="IPR001245">
    <property type="entry name" value="Ser-Thr/Tyr_kinase_cat_dom"/>
</dbReference>
<dbReference type="PANTHER" id="PTHR45807:SF5">
    <property type="entry name" value="TYROSINE-PROTEIN KINASE JAK1"/>
    <property type="match status" value="1"/>
</dbReference>
<dbReference type="PRINTS" id="PR01824">
    <property type="entry name" value="JANUSKINASE1"/>
</dbReference>
<dbReference type="GO" id="GO:0007259">
    <property type="term" value="P:cell surface receptor signaling pathway via JAK-STAT"/>
    <property type="evidence" value="ECO:0007669"/>
    <property type="project" value="TreeGrafter"/>
</dbReference>
<comment type="caution">
    <text evidence="16">The sequence shown here is derived from an EMBL/GenBank/DDBJ whole genome shotgun (WGS) entry which is preliminary data.</text>
</comment>
<dbReference type="InterPro" id="IPR041046">
    <property type="entry name" value="FERM_F2"/>
</dbReference>
<dbReference type="Gene3D" id="1.10.510.10">
    <property type="entry name" value="Transferase(Phosphotransferase) domain 1"/>
    <property type="match status" value="2"/>
</dbReference>
<evidence type="ECO:0000259" key="15">
    <source>
        <dbReference type="PROSITE" id="PS50057"/>
    </source>
</evidence>
<evidence type="ECO:0000313" key="16">
    <source>
        <dbReference type="EMBL" id="MBZ3869953.1"/>
    </source>
</evidence>
<keyword evidence="7" id="KW-0727">SH2 domain</keyword>
<name>A0AA41SLV1_SCICA</name>
<dbReference type="PROSITE" id="PS00109">
    <property type="entry name" value="PROTEIN_KINASE_TYR"/>
    <property type="match status" value="1"/>
</dbReference>
<dbReference type="InterPro" id="IPR011009">
    <property type="entry name" value="Kinase-like_dom_sf"/>
</dbReference>
<feature type="domain" description="Protein kinase" evidence="14">
    <location>
        <begin position="580"/>
        <end position="862"/>
    </location>
</feature>
<feature type="domain" description="Protein kinase" evidence="14">
    <location>
        <begin position="862"/>
        <end position="1224"/>
    </location>
</feature>
<dbReference type="InterPro" id="IPR020776">
    <property type="entry name" value="Tyr_kinase_non-rcpt_Jak1"/>
</dbReference>
<keyword evidence="13" id="KW-0175">Coiled coil</keyword>
<dbReference type="InterPro" id="IPR008266">
    <property type="entry name" value="Tyr_kinase_AS"/>
</dbReference>
<dbReference type="InterPro" id="IPR000719">
    <property type="entry name" value="Prot_kinase_dom"/>
</dbReference>
<dbReference type="InterPro" id="IPR000980">
    <property type="entry name" value="SH2"/>
</dbReference>
<dbReference type="PANTHER" id="PTHR45807">
    <property type="entry name" value="TYROSINE-PROTEIN KINASE HOPSCOTCH"/>
    <property type="match status" value="1"/>
</dbReference>
<evidence type="ECO:0000256" key="1">
    <source>
        <dbReference type="ARBA" id="ARBA00022553"/>
    </source>
</evidence>
<dbReference type="Gene3D" id="3.30.505.10">
    <property type="entry name" value="SH2 domain"/>
    <property type="match status" value="1"/>
</dbReference>
<gene>
    <name evidence="16" type="ORF">SUZIE_105515</name>
</gene>
<dbReference type="Gene3D" id="3.30.200.20">
    <property type="entry name" value="Phosphorylase Kinase, domain 1"/>
    <property type="match status" value="2"/>
</dbReference>
<comment type="similarity">
    <text evidence="12">Belongs to the protein kinase superfamily. Tyr protein kinase family.</text>
</comment>
<dbReference type="SUPFAM" id="SSF47031">
    <property type="entry name" value="Second domain of FERM"/>
    <property type="match status" value="1"/>
</dbReference>
<dbReference type="Pfam" id="PF18379">
    <property type="entry name" value="FERM_F1"/>
    <property type="match status" value="1"/>
</dbReference>
<proteinExistence type="inferred from homology"/>
<dbReference type="InterPro" id="IPR019748">
    <property type="entry name" value="FERM_central"/>
</dbReference>
<dbReference type="GO" id="GO:0016020">
    <property type="term" value="C:membrane"/>
    <property type="evidence" value="ECO:0007669"/>
    <property type="project" value="InterPro"/>
</dbReference>
<keyword evidence="2 12" id="KW-0808">Transferase</keyword>
<dbReference type="InterPro" id="IPR041381">
    <property type="entry name" value="JAK1-3/TYK2_PHL_dom"/>
</dbReference>
<evidence type="ECO:0000256" key="2">
    <source>
        <dbReference type="ARBA" id="ARBA00022679"/>
    </source>
</evidence>
<keyword evidence="3" id="KW-0677">Repeat</keyword>
<accession>A0AA41SLV1</accession>
<dbReference type="InterPro" id="IPR016251">
    <property type="entry name" value="Tyr_kinase_non-rcpt_Jak/Tyk2"/>
</dbReference>
<evidence type="ECO:0000256" key="13">
    <source>
        <dbReference type="SAM" id="Coils"/>
    </source>
</evidence>
<dbReference type="InterPro" id="IPR020635">
    <property type="entry name" value="Tyr_kinase_cat_dom"/>
</dbReference>
<comment type="catalytic activity">
    <reaction evidence="9 12">
        <text>L-tyrosyl-[protein] + ATP = O-phospho-L-tyrosyl-[protein] + ADP + H(+)</text>
        <dbReference type="Rhea" id="RHEA:10596"/>
        <dbReference type="Rhea" id="RHEA-COMP:10136"/>
        <dbReference type="Rhea" id="RHEA-COMP:20101"/>
        <dbReference type="ChEBI" id="CHEBI:15378"/>
        <dbReference type="ChEBI" id="CHEBI:30616"/>
        <dbReference type="ChEBI" id="CHEBI:46858"/>
        <dbReference type="ChEBI" id="CHEBI:61978"/>
        <dbReference type="ChEBI" id="CHEBI:456216"/>
        <dbReference type="EC" id="2.7.10.2"/>
    </reaction>
</comment>
<keyword evidence="17" id="KW-1185">Reference proteome</keyword>
<dbReference type="InterPro" id="IPR036860">
    <property type="entry name" value="SH2_dom_sf"/>
</dbReference>
<keyword evidence="5 12" id="KW-0418">Kinase</keyword>
<dbReference type="GO" id="GO:0019221">
    <property type="term" value="P:cytokine-mediated signaling pathway"/>
    <property type="evidence" value="ECO:0007669"/>
    <property type="project" value="TreeGrafter"/>
</dbReference>
<dbReference type="SUPFAM" id="SSF55550">
    <property type="entry name" value="SH2 domain"/>
    <property type="match status" value="1"/>
</dbReference>
<evidence type="ECO:0000256" key="11">
    <source>
        <dbReference type="PIRSR" id="PIRSR000636-2"/>
    </source>
</evidence>
<dbReference type="FunFam" id="3.30.200.20:FF:000135">
    <property type="entry name" value="Tyrosine-protein kinase"/>
    <property type="match status" value="1"/>
</dbReference>
<dbReference type="Pfam" id="PF21990">
    <property type="entry name" value="SH2_1"/>
    <property type="match status" value="1"/>
</dbReference>
<dbReference type="PRINTS" id="PR01823">
    <property type="entry name" value="JANUSKINASE"/>
</dbReference>
<evidence type="ECO:0000256" key="7">
    <source>
        <dbReference type="ARBA" id="ARBA00022999"/>
    </source>
</evidence>
<dbReference type="Pfam" id="PF18377">
    <property type="entry name" value="FERM_F2"/>
    <property type="match status" value="1"/>
</dbReference>
<dbReference type="Proteomes" id="UP001166674">
    <property type="component" value="Unassembled WGS sequence"/>
</dbReference>
<evidence type="ECO:0000256" key="6">
    <source>
        <dbReference type="ARBA" id="ARBA00022840"/>
    </source>
</evidence>
<dbReference type="SMART" id="SM00252">
    <property type="entry name" value="SH2"/>
    <property type="match status" value="1"/>
</dbReference>
<dbReference type="GO" id="GO:0035556">
    <property type="term" value="P:intracellular signal transduction"/>
    <property type="evidence" value="ECO:0007669"/>
    <property type="project" value="InterPro"/>
</dbReference>
<evidence type="ECO:0000256" key="3">
    <source>
        <dbReference type="ARBA" id="ARBA00022737"/>
    </source>
</evidence>
<dbReference type="CDD" id="cd13332">
    <property type="entry name" value="FERM_C_JAK1"/>
    <property type="match status" value="1"/>
</dbReference>
<dbReference type="Pfam" id="PF17887">
    <property type="entry name" value="Jak1_Phl"/>
    <property type="match status" value="1"/>
</dbReference>
<evidence type="ECO:0000313" key="17">
    <source>
        <dbReference type="Proteomes" id="UP001166674"/>
    </source>
</evidence>
<evidence type="ECO:0000256" key="10">
    <source>
        <dbReference type="PIRSR" id="PIRSR000636-1"/>
    </source>
</evidence>
<dbReference type="CDD" id="cd14473">
    <property type="entry name" value="FERM_B-lobe"/>
    <property type="match status" value="1"/>
</dbReference>
<dbReference type="AlphaFoldDB" id="A0AA41SLV1"/>
<dbReference type="PROSITE" id="PS50011">
    <property type="entry name" value="PROTEIN_KINASE_DOM"/>
    <property type="match status" value="2"/>
</dbReference>
<feature type="active site" description="Proton acceptor" evidence="10">
    <location>
        <position position="990"/>
    </location>
</feature>
<dbReference type="SMART" id="SM00219">
    <property type="entry name" value="TyrKc"/>
    <property type="match status" value="2"/>
</dbReference>
<dbReference type="InterPro" id="IPR035963">
    <property type="entry name" value="FERM_2"/>
</dbReference>
<feature type="binding site" evidence="11">
    <location>
        <position position="895"/>
    </location>
    <ligand>
        <name>ATP</name>
        <dbReference type="ChEBI" id="CHEBI:30616"/>
    </ligand>
</feature>
<dbReference type="EC" id="2.7.10.2" evidence="12"/>
<dbReference type="InterPro" id="IPR051286">
    <property type="entry name" value="JAK"/>
</dbReference>
<keyword evidence="4 11" id="KW-0547">Nucleotide-binding</keyword>
<dbReference type="GO" id="GO:0005829">
    <property type="term" value="C:cytosol"/>
    <property type="evidence" value="ECO:0007669"/>
    <property type="project" value="TreeGrafter"/>
</dbReference>
<evidence type="ECO:0000256" key="8">
    <source>
        <dbReference type="ARBA" id="ARBA00023137"/>
    </source>
</evidence>
<dbReference type="SMART" id="SM00295">
    <property type="entry name" value="B41"/>
    <property type="match status" value="1"/>
</dbReference>
<evidence type="ECO:0000256" key="5">
    <source>
        <dbReference type="ARBA" id="ARBA00022777"/>
    </source>
</evidence>
<evidence type="ECO:0000259" key="14">
    <source>
        <dbReference type="PROSITE" id="PS50011"/>
    </source>
</evidence>
<protein>
    <recommendedName>
        <fullName evidence="12">Tyrosine-protein kinase</fullName>
        <ecNumber evidence="12">2.7.10.2</ecNumber>
    </recommendedName>
</protein>
<keyword evidence="6 11" id="KW-0067">ATP-binding</keyword>
<dbReference type="InterPro" id="IPR000299">
    <property type="entry name" value="FERM_domain"/>
</dbReference>
<keyword evidence="1" id="KW-0597">Phosphoprotein</keyword>
<dbReference type="GO" id="GO:0060397">
    <property type="term" value="P:growth hormone receptor signaling pathway via JAK-STAT"/>
    <property type="evidence" value="ECO:0007669"/>
    <property type="project" value="TreeGrafter"/>
</dbReference>
<dbReference type="Pfam" id="PF07714">
    <property type="entry name" value="PK_Tyr_Ser-Thr"/>
    <property type="match status" value="3"/>
</dbReference>
<evidence type="ECO:0000256" key="12">
    <source>
        <dbReference type="RuleBase" id="RU362096"/>
    </source>
</evidence>
<feature type="non-terminal residue" evidence="16">
    <location>
        <position position="1"/>
    </location>
</feature>
<dbReference type="SUPFAM" id="SSF56112">
    <property type="entry name" value="Protein kinase-like (PK-like)"/>
    <property type="match status" value="2"/>
</dbReference>
<reference evidence="16" key="1">
    <citation type="submission" date="2020-03" db="EMBL/GenBank/DDBJ databases">
        <title>Studies in the Genomics of Life Span.</title>
        <authorList>
            <person name="Glass D."/>
        </authorList>
    </citation>
    <scope>NUCLEOTIDE SEQUENCE</scope>
    <source>
        <strain evidence="16">SUZIE</strain>
        <tissue evidence="16">Muscle</tissue>
    </source>
</reference>